<dbReference type="GO" id="GO:0004674">
    <property type="term" value="F:protein serine/threonine kinase activity"/>
    <property type="evidence" value="ECO:0007669"/>
    <property type="project" value="UniProtKB-EC"/>
</dbReference>
<comment type="subcellular location">
    <subcellularLocation>
        <location evidence="1">Membrane</location>
        <topology evidence="1">Single-pass type I membrane protein</topology>
    </subcellularLocation>
</comment>
<dbReference type="Proteomes" id="UP000604825">
    <property type="component" value="Unassembled WGS sequence"/>
</dbReference>
<reference evidence="13" key="1">
    <citation type="submission" date="2020-10" db="EMBL/GenBank/DDBJ databases">
        <authorList>
            <person name="Han B."/>
            <person name="Lu T."/>
            <person name="Zhao Q."/>
            <person name="Huang X."/>
            <person name="Zhao Y."/>
        </authorList>
    </citation>
    <scope>NUCLEOTIDE SEQUENCE</scope>
</reference>
<keyword evidence="4 11" id="KW-0732">Signal</keyword>
<dbReference type="Pfam" id="PF00954">
    <property type="entry name" value="S_locus_glycop"/>
    <property type="match status" value="1"/>
</dbReference>
<evidence type="ECO:0000256" key="7">
    <source>
        <dbReference type="ARBA" id="ARBA00023157"/>
    </source>
</evidence>
<dbReference type="OrthoDB" id="590475at2759"/>
<evidence type="ECO:0000256" key="5">
    <source>
        <dbReference type="ARBA" id="ARBA00022989"/>
    </source>
</evidence>
<dbReference type="AlphaFoldDB" id="A0A811S736"/>
<keyword evidence="14" id="KW-1185">Reference proteome</keyword>
<comment type="catalytic activity">
    <reaction evidence="9">
        <text>L-threonyl-[protein] + ATP = O-phospho-L-threonyl-[protein] + ADP + H(+)</text>
        <dbReference type="Rhea" id="RHEA:46608"/>
        <dbReference type="Rhea" id="RHEA-COMP:11060"/>
        <dbReference type="Rhea" id="RHEA-COMP:11605"/>
        <dbReference type="ChEBI" id="CHEBI:15378"/>
        <dbReference type="ChEBI" id="CHEBI:30013"/>
        <dbReference type="ChEBI" id="CHEBI:30616"/>
        <dbReference type="ChEBI" id="CHEBI:61977"/>
        <dbReference type="ChEBI" id="CHEBI:456216"/>
        <dbReference type="EC" id="2.7.11.1"/>
    </reaction>
</comment>
<comment type="caution">
    <text evidence="13">The sequence shown here is derived from an EMBL/GenBank/DDBJ whole genome shotgun (WGS) entry which is preliminary data.</text>
</comment>
<keyword evidence="8" id="KW-0675">Receptor</keyword>
<evidence type="ECO:0000256" key="10">
    <source>
        <dbReference type="ARBA" id="ARBA00048679"/>
    </source>
</evidence>
<dbReference type="PANTHER" id="PTHR47974:SF4">
    <property type="entry name" value="RECEPTOR-LIKE SERINE_THREONINE-PROTEIN KINASE"/>
    <property type="match status" value="1"/>
</dbReference>
<proteinExistence type="predicted"/>
<dbReference type="PANTHER" id="PTHR47974">
    <property type="entry name" value="OS07G0415500 PROTEIN"/>
    <property type="match status" value="1"/>
</dbReference>
<evidence type="ECO:0000256" key="9">
    <source>
        <dbReference type="ARBA" id="ARBA00047899"/>
    </source>
</evidence>
<evidence type="ECO:0000313" key="14">
    <source>
        <dbReference type="Proteomes" id="UP000604825"/>
    </source>
</evidence>
<evidence type="ECO:0000313" key="13">
    <source>
        <dbReference type="EMBL" id="CAD6336396.1"/>
    </source>
</evidence>
<dbReference type="CDD" id="cd00028">
    <property type="entry name" value="B_lectin"/>
    <property type="match status" value="1"/>
</dbReference>
<feature type="signal peptide" evidence="11">
    <location>
        <begin position="1"/>
        <end position="22"/>
    </location>
</feature>
<dbReference type="PROSITE" id="PS50927">
    <property type="entry name" value="BULB_LECTIN"/>
    <property type="match status" value="1"/>
</dbReference>
<keyword evidence="5" id="KW-1133">Transmembrane helix</keyword>
<comment type="catalytic activity">
    <reaction evidence="10">
        <text>L-seryl-[protein] + ATP = O-phospho-L-seryl-[protein] + ADP + H(+)</text>
        <dbReference type="Rhea" id="RHEA:17989"/>
        <dbReference type="Rhea" id="RHEA-COMP:9863"/>
        <dbReference type="Rhea" id="RHEA-COMP:11604"/>
        <dbReference type="ChEBI" id="CHEBI:15378"/>
        <dbReference type="ChEBI" id="CHEBI:29999"/>
        <dbReference type="ChEBI" id="CHEBI:30616"/>
        <dbReference type="ChEBI" id="CHEBI:83421"/>
        <dbReference type="ChEBI" id="CHEBI:456216"/>
        <dbReference type="EC" id="2.7.11.1"/>
    </reaction>
</comment>
<keyword evidence="3" id="KW-0812">Transmembrane</keyword>
<evidence type="ECO:0000259" key="12">
    <source>
        <dbReference type="PROSITE" id="PS50927"/>
    </source>
</evidence>
<accession>A0A811S736</accession>
<dbReference type="SMART" id="SM00108">
    <property type="entry name" value="B_lectin"/>
    <property type="match status" value="1"/>
</dbReference>
<organism evidence="13 14">
    <name type="scientific">Miscanthus lutarioriparius</name>
    <dbReference type="NCBI Taxonomy" id="422564"/>
    <lineage>
        <taxon>Eukaryota</taxon>
        <taxon>Viridiplantae</taxon>
        <taxon>Streptophyta</taxon>
        <taxon>Embryophyta</taxon>
        <taxon>Tracheophyta</taxon>
        <taxon>Spermatophyta</taxon>
        <taxon>Magnoliopsida</taxon>
        <taxon>Liliopsida</taxon>
        <taxon>Poales</taxon>
        <taxon>Poaceae</taxon>
        <taxon>PACMAD clade</taxon>
        <taxon>Panicoideae</taxon>
        <taxon>Andropogonodae</taxon>
        <taxon>Andropogoneae</taxon>
        <taxon>Saccharinae</taxon>
        <taxon>Miscanthus</taxon>
    </lineage>
</organism>
<dbReference type="SUPFAM" id="SSF51110">
    <property type="entry name" value="alpha-D-mannose-specific plant lectins"/>
    <property type="match status" value="1"/>
</dbReference>
<evidence type="ECO:0000256" key="11">
    <source>
        <dbReference type="SAM" id="SignalP"/>
    </source>
</evidence>
<evidence type="ECO:0000256" key="3">
    <source>
        <dbReference type="ARBA" id="ARBA00022692"/>
    </source>
</evidence>
<evidence type="ECO:0000256" key="1">
    <source>
        <dbReference type="ARBA" id="ARBA00004479"/>
    </source>
</evidence>
<dbReference type="GO" id="GO:0051707">
    <property type="term" value="P:response to other organism"/>
    <property type="evidence" value="ECO:0007669"/>
    <property type="project" value="UniProtKB-ARBA"/>
</dbReference>
<dbReference type="Pfam" id="PF01453">
    <property type="entry name" value="B_lectin"/>
    <property type="match status" value="1"/>
</dbReference>
<dbReference type="CDD" id="cd00053">
    <property type="entry name" value="EGF"/>
    <property type="match status" value="1"/>
</dbReference>
<protein>
    <recommendedName>
        <fullName evidence="2">non-specific serine/threonine protein kinase</fullName>
        <ecNumber evidence="2">2.7.11.1</ecNumber>
    </recommendedName>
</protein>
<feature type="domain" description="Bulb-type lectin" evidence="12">
    <location>
        <begin position="1"/>
        <end position="105"/>
    </location>
</feature>
<evidence type="ECO:0000256" key="2">
    <source>
        <dbReference type="ARBA" id="ARBA00012513"/>
    </source>
</evidence>
<dbReference type="InterPro" id="IPR001480">
    <property type="entry name" value="Bulb-type_lectin_dom"/>
</dbReference>
<keyword evidence="7" id="KW-1015">Disulfide bond</keyword>
<name>A0A811S736_9POAL</name>
<dbReference type="Gene3D" id="2.90.10.10">
    <property type="entry name" value="Bulb-type lectin domain"/>
    <property type="match status" value="2"/>
</dbReference>
<dbReference type="EC" id="2.7.11.1" evidence="2"/>
<evidence type="ECO:0000256" key="8">
    <source>
        <dbReference type="ARBA" id="ARBA00023170"/>
    </source>
</evidence>
<dbReference type="InterPro" id="IPR036426">
    <property type="entry name" value="Bulb-type_lectin_dom_sf"/>
</dbReference>
<keyword evidence="6" id="KW-0472">Membrane</keyword>
<sequence>MDMHSTSLFLLALIHLLVHVSAHDFLLPAEKTVVWSANHLHPVYTWGSRVELDIHGTMVVKDYNGQIAWTNNVSSSDHADRAQLLDTGNLVIKGKGDAILWQSFDSPTDTLLPIQNITVATKLVATQTLLVPGHYSFHFDDQHLLTLFDDEKDISFIYWPDPDINIWAKQRNSFISTTIGVLDSSGHFLGSDNLSFTSSDSGPGIVRRLTLDYDGNLRLYSMDNNGAWIVSWMAYSRLCYVHGLCGKNGICVYTPAPTCTCAPGYEAIDPSDGRKGCKPKLTVS</sequence>
<dbReference type="GO" id="GO:0016020">
    <property type="term" value="C:membrane"/>
    <property type="evidence" value="ECO:0007669"/>
    <property type="project" value="UniProtKB-SubCell"/>
</dbReference>
<dbReference type="InterPro" id="IPR000858">
    <property type="entry name" value="S_locus_glycoprot_dom"/>
</dbReference>
<gene>
    <name evidence="13" type="ORF">NCGR_LOCUS60494</name>
</gene>
<evidence type="ECO:0000256" key="6">
    <source>
        <dbReference type="ARBA" id="ARBA00023136"/>
    </source>
</evidence>
<dbReference type="GO" id="GO:0048544">
    <property type="term" value="P:recognition of pollen"/>
    <property type="evidence" value="ECO:0007669"/>
    <property type="project" value="InterPro"/>
</dbReference>
<feature type="chain" id="PRO_5032990582" description="non-specific serine/threonine protein kinase" evidence="11">
    <location>
        <begin position="23"/>
        <end position="284"/>
    </location>
</feature>
<evidence type="ECO:0000256" key="4">
    <source>
        <dbReference type="ARBA" id="ARBA00022729"/>
    </source>
</evidence>
<dbReference type="EMBL" id="CAJGYO010000018">
    <property type="protein sequence ID" value="CAD6336396.1"/>
    <property type="molecule type" value="Genomic_DNA"/>
</dbReference>